<feature type="compositionally biased region" description="Polar residues" evidence="1">
    <location>
        <begin position="263"/>
        <end position="298"/>
    </location>
</feature>
<dbReference type="Proteomes" id="UP001153618">
    <property type="component" value="Unassembled WGS sequence"/>
</dbReference>
<name>A0A9W4HQ19_PENOL</name>
<protein>
    <recommendedName>
        <fullName evidence="2">C2H2-type domain-containing protein</fullName>
    </recommendedName>
</protein>
<dbReference type="SMART" id="SM00355">
    <property type="entry name" value="ZnF_C2H2"/>
    <property type="match status" value="3"/>
</dbReference>
<gene>
    <name evidence="3" type="ORF">POLS_LOCUS4321</name>
</gene>
<reference evidence="3" key="1">
    <citation type="submission" date="2021-07" db="EMBL/GenBank/DDBJ databases">
        <authorList>
            <person name="Branca A.L. A."/>
        </authorList>
    </citation>
    <scope>NUCLEOTIDE SEQUENCE</scope>
</reference>
<dbReference type="AlphaFoldDB" id="A0A9W4HQ19"/>
<feature type="compositionally biased region" description="Polar residues" evidence="1">
    <location>
        <begin position="126"/>
        <end position="143"/>
    </location>
</feature>
<feature type="region of interest" description="Disordered" evidence="1">
    <location>
        <begin position="76"/>
        <end position="98"/>
    </location>
</feature>
<keyword evidence="4" id="KW-1185">Reference proteome</keyword>
<feature type="region of interest" description="Disordered" evidence="1">
    <location>
        <begin position="250"/>
        <end position="312"/>
    </location>
</feature>
<organism evidence="3 4">
    <name type="scientific">Penicillium olsonii</name>
    <dbReference type="NCBI Taxonomy" id="99116"/>
    <lineage>
        <taxon>Eukaryota</taxon>
        <taxon>Fungi</taxon>
        <taxon>Dikarya</taxon>
        <taxon>Ascomycota</taxon>
        <taxon>Pezizomycotina</taxon>
        <taxon>Eurotiomycetes</taxon>
        <taxon>Eurotiomycetidae</taxon>
        <taxon>Eurotiales</taxon>
        <taxon>Aspergillaceae</taxon>
        <taxon>Penicillium</taxon>
    </lineage>
</organism>
<feature type="region of interest" description="Disordered" evidence="1">
    <location>
        <begin position="189"/>
        <end position="215"/>
    </location>
</feature>
<dbReference type="EMBL" id="CAJVOS010000021">
    <property type="protein sequence ID" value="CAG8088616.1"/>
    <property type="molecule type" value="Genomic_DNA"/>
</dbReference>
<feature type="compositionally biased region" description="Basic and acidic residues" evidence="1">
    <location>
        <begin position="79"/>
        <end position="90"/>
    </location>
</feature>
<evidence type="ECO:0000313" key="4">
    <source>
        <dbReference type="Proteomes" id="UP001153618"/>
    </source>
</evidence>
<dbReference type="PROSITE" id="PS00028">
    <property type="entry name" value="ZINC_FINGER_C2H2_1"/>
    <property type="match status" value="1"/>
</dbReference>
<sequence length="614" mass="68527">MYECCHLEMRGISLTCTSVLREDIELQADWLLDLSEDTNGACSYSWSGPIDPLPPGANSADFVSAKDLDSNAANIPLETDTHAKPSDKSSDPLMAAFGDSVPKEHDEFAWLDESFNLIPTREPVQVNQSSFGHPSGPTTSSPCENLEHKHSISTSRRNVPGDQLEGHKGLPRRRSRYTIQQFDHGLNAAFIPPSAAPSDPLERWKESPPEGEAASLSAIKDALEQSSAYPGRSQTPGTPNSRAEHLFRVHRRSASRAPSTTSGESATSMSSQRSNRSGLSALSNGSQAPANKTSSGVQKKTKKQAGANRAKRSSANNPRIFCCTFCCDKFKSKYDWMRHEKALHLNLETWVCTPVGGAVVMEATGRAHCAYCNQLDPSLQHLDQHNHGPCQQRMRTFRRKDHLLQHLRLFHHLETMPLVDDWKQVKTDFPSRCGFCDGRMSSWEERADHLTFHFRKGSMANWKGDHDFPPDITAQLTHSVPPYMLDFESRSFVPFSATNRDVNDHLSQMMSRAAFAGEAGVPQPLPEFSDTGLHLAQDTQLDSYTEVLTRHLSHFARHMMGSGIIPTDEMFQLEARRLLFDSEDQWNQTMADNHEWLASFRETQGSKGAVQNPE</sequence>
<feature type="domain" description="C2H2-type" evidence="2">
    <location>
        <begin position="322"/>
        <end position="344"/>
    </location>
</feature>
<comment type="caution">
    <text evidence="3">The sequence shown here is derived from an EMBL/GenBank/DDBJ whole genome shotgun (WGS) entry which is preliminary data.</text>
</comment>
<evidence type="ECO:0000256" key="1">
    <source>
        <dbReference type="SAM" id="MobiDB-lite"/>
    </source>
</evidence>
<evidence type="ECO:0000313" key="3">
    <source>
        <dbReference type="EMBL" id="CAG8088616.1"/>
    </source>
</evidence>
<dbReference type="InterPro" id="IPR013087">
    <property type="entry name" value="Znf_C2H2_type"/>
</dbReference>
<dbReference type="OrthoDB" id="5399138at2759"/>
<feature type="region of interest" description="Disordered" evidence="1">
    <location>
        <begin position="126"/>
        <end position="174"/>
    </location>
</feature>
<evidence type="ECO:0000259" key="2">
    <source>
        <dbReference type="PROSITE" id="PS00028"/>
    </source>
</evidence>
<accession>A0A9W4HQ19</accession>
<proteinExistence type="predicted"/>